<dbReference type="OrthoDB" id="9763616at2"/>
<reference evidence="3 4" key="1">
    <citation type="submission" date="2016-10" db="EMBL/GenBank/DDBJ databases">
        <title>Arsenicibacter rosenii gen. nov., sp. nov., an efficient arsenic-methylating bacterium isolated from an arsenic-contaminated paddy soil.</title>
        <authorList>
            <person name="Huang K."/>
        </authorList>
    </citation>
    <scope>NUCLEOTIDE SEQUENCE [LARGE SCALE GENOMIC DNA]</scope>
    <source>
        <strain evidence="3 4">SM-1</strain>
    </source>
</reference>
<organism evidence="3 4">
    <name type="scientific">Arsenicibacter rosenii</name>
    <dbReference type="NCBI Taxonomy" id="1750698"/>
    <lineage>
        <taxon>Bacteria</taxon>
        <taxon>Pseudomonadati</taxon>
        <taxon>Bacteroidota</taxon>
        <taxon>Cytophagia</taxon>
        <taxon>Cytophagales</taxon>
        <taxon>Spirosomataceae</taxon>
        <taxon>Arsenicibacter</taxon>
    </lineage>
</organism>
<dbReference type="RefSeq" id="WP_071501800.1">
    <property type="nucleotide sequence ID" value="NZ_MORL01000001.1"/>
</dbReference>
<feature type="chain" id="PRO_5010186040" evidence="1">
    <location>
        <begin position="18"/>
        <end position="342"/>
    </location>
</feature>
<dbReference type="PROSITE" id="PS51257">
    <property type="entry name" value="PROKAR_LIPOPROTEIN"/>
    <property type="match status" value="1"/>
</dbReference>
<dbReference type="InterPro" id="IPR029052">
    <property type="entry name" value="Metallo-depent_PP-like"/>
</dbReference>
<proteinExistence type="predicted"/>
<dbReference type="AlphaFoldDB" id="A0A1S2VS34"/>
<evidence type="ECO:0000259" key="2">
    <source>
        <dbReference type="Pfam" id="PF09423"/>
    </source>
</evidence>
<evidence type="ECO:0000313" key="4">
    <source>
        <dbReference type="Proteomes" id="UP000181790"/>
    </source>
</evidence>
<dbReference type="PANTHER" id="PTHR33987">
    <property type="entry name" value="CALCINEURIN-LIKE METALLO-PHOSPHOESTERASE SUPERFAMILY PROTEIN"/>
    <property type="match status" value="1"/>
</dbReference>
<feature type="signal peptide" evidence="1">
    <location>
        <begin position="1"/>
        <end position="17"/>
    </location>
</feature>
<dbReference type="InterPro" id="IPR018946">
    <property type="entry name" value="PhoD-like_MPP"/>
</dbReference>
<sequence length="342" mass="38074">MKSLLPLAALAGLGLLAGCQTPRQQTTIPSKALTTIAFGSCSDQKRPKPLWDDVVATKPDLWIWLGDNIYGDSQNMDTLRAKYNRQKSEPGYQLLRQSTPIIGVWDDHDYGVNDGGKEYPKRVESQQLMLDFLDVPANDPLRKQAGGYSVHTYGPTGKQVKVILLDGRYFRDPLKKDSGGKNNVPDPSGDILGEAQWTWLEQQLTNSTADVHIIGCGIQFISDDHPYEKWGNFPTAQKRLWDLLGKTKPKGAMLISGDRHIGEISKTEIPGLGYDLYDITSSGLTHTWAAPRDEPNTHRVKDMVVKLNFGLITIDWAKKPLTASVSIMGDNRANYLTHEIVF</sequence>
<accession>A0A1S2VS34</accession>
<gene>
    <name evidence="3" type="ORF">BLX24_02935</name>
</gene>
<feature type="domain" description="PhoD-like phosphatase metallophosphatase" evidence="2">
    <location>
        <begin position="40"/>
        <end position="265"/>
    </location>
</feature>
<keyword evidence="4" id="KW-1185">Reference proteome</keyword>
<dbReference type="PANTHER" id="PTHR33987:SF1">
    <property type="entry name" value="CALCINEURIN-LIKE METALLO-PHOSPHOESTERASE SUPERFAMILY PROTEIN"/>
    <property type="match status" value="1"/>
</dbReference>
<dbReference type="SUPFAM" id="SSF56300">
    <property type="entry name" value="Metallo-dependent phosphatases"/>
    <property type="match status" value="1"/>
</dbReference>
<comment type="caution">
    <text evidence="3">The sequence shown here is derived from an EMBL/GenBank/DDBJ whole genome shotgun (WGS) entry which is preliminary data.</text>
</comment>
<dbReference type="Pfam" id="PF09423">
    <property type="entry name" value="PhoD"/>
    <property type="match status" value="1"/>
</dbReference>
<dbReference type="Proteomes" id="UP000181790">
    <property type="component" value="Unassembled WGS sequence"/>
</dbReference>
<evidence type="ECO:0000256" key="1">
    <source>
        <dbReference type="SAM" id="SignalP"/>
    </source>
</evidence>
<keyword evidence="1" id="KW-0732">Signal</keyword>
<protein>
    <submittedName>
        <fullName evidence="3">Alkaline phosphatase</fullName>
    </submittedName>
</protein>
<dbReference type="EMBL" id="MORL01000001">
    <property type="protein sequence ID" value="OIN61300.1"/>
    <property type="molecule type" value="Genomic_DNA"/>
</dbReference>
<dbReference type="Gene3D" id="3.60.21.70">
    <property type="entry name" value="PhoD-like phosphatase"/>
    <property type="match status" value="1"/>
</dbReference>
<dbReference type="CDD" id="cd07389">
    <property type="entry name" value="MPP_PhoD"/>
    <property type="match status" value="1"/>
</dbReference>
<name>A0A1S2VS34_9BACT</name>
<dbReference type="InterPro" id="IPR038607">
    <property type="entry name" value="PhoD-like_sf"/>
</dbReference>
<evidence type="ECO:0000313" key="3">
    <source>
        <dbReference type="EMBL" id="OIN61300.1"/>
    </source>
</evidence>